<feature type="region of interest" description="Disordered" evidence="2">
    <location>
        <begin position="827"/>
        <end position="863"/>
    </location>
</feature>
<dbReference type="EMBL" id="KB932207">
    <property type="protein sequence ID" value="KCV69051.1"/>
    <property type="molecule type" value="Genomic_DNA"/>
</dbReference>
<dbReference type="OrthoDB" id="6090901at2759"/>
<dbReference type="PROSITE" id="PS01186">
    <property type="entry name" value="EGF_2"/>
    <property type="match status" value="1"/>
</dbReference>
<feature type="disulfide bond" evidence="1">
    <location>
        <begin position="141"/>
        <end position="150"/>
    </location>
</feature>
<name>A0A058Z4L4_FONAL</name>
<dbReference type="Proteomes" id="UP000030693">
    <property type="component" value="Unassembled WGS sequence"/>
</dbReference>
<evidence type="ECO:0000256" key="1">
    <source>
        <dbReference type="PROSITE-ProRule" id="PRU00076"/>
    </source>
</evidence>
<feature type="compositionally biased region" description="Acidic residues" evidence="2">
    <location>
        <begin position="81"/>
        <end position="107"/>
    </location>
</feature>
<sequence>MARAFLSSVACLAVLSLSSLSAAGALSPAGAALAEDLGAQTTSTSLEQLAARLHSLSSVVATGVRAHAAELRASGSKPDTDTDSGTDDDSDDDSDDDDDDDDDSSLDDEALCKKRGCQNGVCRIEHSDEAAVLSRKAVCVCTMGWSGKRCDKPRKCSDYCQHGKCTSAGTTGVCHKCEPGWGGTGCHRALCTAEDQVIVSEDECILGPKAGVRRTTIAYKPTATCIDPAVLPDQPEDVPTPPQHTLDLPCGCSNSRARIVPDMVSGPCLAIVSPQDPRFIEGRQMRLPVPLVSVVAETQLARAAPLGTYDLVDVVGPGSPDTFGCLVDASISSVPPVQLDACSLEGMYPPPAPSGSAATFADTPDEELPTPVTLVIGPGGALSRMAWGPVSGQSGSQGTEEPARPDFVTTAGLRCLPRSCLLNERSEAGAVPGAAYGDCAPVTDPAQCDVNAIWQHDLATGALRIRPEHLPLDSIAEASFPVHVLPGQPGASVVVALAVDTSLPAGGSIPDSMDSMQVVLQRQAPRAPETGSGQAAPEAATFETVYQLDVTAVNERAVRLPLAAHPAETQHYRLLVRYLTSAIHVPGAQGAGVVRRLARDLSHAAIAGSRSLAEVYAAAQAAAGGRRDALVHAVVVTQAAVPVFDSIPRLEGTPLPEVEDPPPGEGSTEPPPPAKGRNTTAVLMVSGFCILVTSFALFVYSKNRRERFDTEDMLDPKNPGAPVPAGRGEMIGMTPIRAGAAAGAAAVAGSARDGYHRVDSWMASDEDEEDDMDPLGLHSADLHHDEQQGGGLPLYYPSAGAAAAAATPRSNGGARLIIGGAGHPAAGAPIPAIPPPPSAGSPGGLLPPSSAAGSGQFGTGASVSPSETAALALAPTALEADDPGTETVLFDAPGEDQLPEQYMGFDAN</sequence>
<feature type="compositionally biased region" description="Pro residues" evidence="2">
    <location>
        <begin position="663"/>
        <end position="674"/>
    </location>
</feature>
<dbReference type="InterPro" id="IPR000742">
    <property type="entry name" value="EGF"/>
</dbReference>
<dbReference type="RefSeq" id="XP_009496622.1">
    <property type="nucleotide sequence ID" value="XM_009498347.1"/>
</dbReference>
<accession>A0A058Z4L4</accession>
<feature type="transmembrane region" description="Helical" evidence="3">
    <location>
        <begin position="681"/>
        <end position="700"/>
    </location>
</feature>
<dbReference type="AlphaFoldDB" id="A0A058Z4L4"/>
<dbReference type="GeneID" id="20529194"/>
<feature type="signal peptide" evidence="4">
    <location>
        <begin position="1"/>
        <end position="25"/>
    </location>
</feature>
<feature type="region of interest" description="Disordered" evidence="2">
    <location>
        <begin position="70"/>
        <end position="107"/>
    </location>
</feature>
<feature type="chain" id="PRO_5001566071" description="EGF-like domain-containing protein" evidence="4">
    <location>
        <begin position="26"/>
        <end position="908"/>
    </location>
</feature>
<proteinExistence type="predicted"/>
<dbReference type="STRING" id="691883.A0A058Z4L4"/>
<feature type="compositionally biased region" description="Low complexity" evidence="2">
    <location>
        <begin position="844"/>
        <end position="854"/>
    </location>
</feature>
<gene>
    <name evidence="6" type="ORF">H696_04469</name>
</gene>
<feature type="disulfide bond" evidence="1">
    <location>
        <begin position="112"/>
        <end position="122"/>
    </location>
</feature>
<feature type="region of interest" description="Disordered" evidence="2">
    <location>
        <begin position="879"/>
        <end position="908"/>
    </location>
</feature>
<comment type="caution">
    <text evidence="1">Lacks conserved residue(s) required for the propagation of feature annotation.</text>
</comment>
<evidence type="ECO:0000313" key="7">
    <source>
        <dbReference type="Proteomes" id="UP000030693"/>
    </source>
</evidence>
<keyword evidence="1" id="KW-1015">Disulfide bond</keyword>
<feature type="domain" description="EGF-like" evidence="5">
    <location>
        <begin position="108"/>
        <end position="151"/>
    </location>
</feature>
<keyword evidence="3" id="KW-0812">Transmembrane</keyword>
<reference evidence="6" key="1">
    <citation type="submission" date="2013-04" db="EMBL/GenBank/DDBJ databases">
        <title>The Genome Sequence of Fonticula alba ATCC 38817.</title>
        <authorList>
            <consortium name="The Broad Institute Genomics Platform"/>
            <person name="Russ C."/>
            <person name="Cuomo C."/>
            <person name="Burger G."/>
            <person name="Gray M.W."/>
            <person name="Holland P.W.H."/>
            <person name="King N."/>
            <person name="Lang F.B.F."/>
            <person name="Roger A.J."/>
            <person name="Ruiz-Trillo I."/>
            <person name="Brown M."/>
            <person name="Walker B."/>
            <person name="Young S."/>
            <person name="Zeng Q."/>
            <person name="Gargeya S."/>
            <person name="Fitzgerald M."/>
            <person name="Haas B."/>
            <person name="Abouelleil A."/>
            <person name="Allen A.W."/>
            <person name="Alvarado L."/>
            <person name="Arachchi H.M."/>
            <person name="Berlin A.M."/>
            <person name="Chapman S.B."/>
            <person name="Gainer-Dewar J."/>
            <person name="Goldberg J."/>
            <person name="Griggs A."/>
            <person name="Gujja S."/>
            <person name="Hansen M."/>
            <person name="Howarth C."/>
            <person name="Imamovic A."/>
            <person name="Ireland A."/>
            <person name="Larimer J."/>
            <person name="McCowan C."/>
            <person name="Murphy C."/>
            <person name="Pearson M."/>
            <person name="Poon T.W."/>
            <person name="Priest M."/>
            <person name="Roberts A."/>
            <person name="Saif S."/>
            <person name="Shea T."/>
            <person name="Sisk P."/>
            <person name="Sykes S."/>
            <person name="Wortman J."/>
            <person name="Nusbaum C."/>
            <person name="Birren B."/>
        </authorList>
    </citation>
    <scope>NUCLEOTIDE SEQUENCE [LARGE SCALE GENOMIC DNA]</scope>
    <source>
        <strain evidence="6">ATCC 38817</strain>
    </source>
</reference>
<keyword evidence="3" id="KW-0472">Membrane</keyword>
<protein>
    <recommendedName>
        <fullName evidence="5">EGF-like domain-containing protein</fullName>
    </recommendedName>
</protein>
<keyword evidence="3" id="KW-1133">Transmembrane helix</keyword>
<organism evidence="6">
    <name type="scientific">Fonticula alba</name>
    <name type="common">Slime mold</name>
    <dbReference type="NCBI Taxonomy" id="691883"/>
    <lineage>
        <taxon>Eukaryota</taxon>
        <taxon>Rotosphaerida</taxon>
        <taxon>Fonticulaceae</taxon>
        <taxon>Fonticula</taxon>
    </lineage>
</organism>
<evidence type="ECO:0000313" key="6">
    <source>
        <dbReference type="EMBL" id="KCV69051.1"/>
    </source>
</evidence>
<keyword evidence="7" id="KW-1185">Reference proteome</keyword>
<keyword evidence="4" id="KW-0732">Signal</keyword>
<evidence type="ECO:0000259" key="5">
    <source>
        <dbReference type="PROSITE" id="PS50026"/>
    </source>
</evidence>
<dbReference type="SMART" id="SM00181">
    <property type="entry name" value="EGF"/>
    <property type="match status" value="2"/>
</dbReference>
<dbReference type="Gene3D" id="2.10.25.10">
    <property type="entry name" value="Laminin"/>
    <property type="match status" value="1"/>
</dbReference>
<keyword evidence="1" id="KW-0245">EGF-like domain</keyword>
<dbReference type="eggNOG" id="KOG1217">
    <property type="taxonomic scope" value="Eukaryota"/>
</dbReference>
<feature type="region of interest" description="Disordered" evidence="2">
    <location>
        <begin position="650"/>
        <end position="678"/>
    </location>
</feature>
<dbReference type="PROSITE" id="PS50026">
    <property type="entry name" value="EGF_3"/>
    <property type="match status" value="1"/>
</dbReference>
<evidence type="ECO:0000256" key="2">
    <source>
        <dbReference type="SAM" id="MobiDB-lite"/>
    </source>
</evidence>
<evidence type="ECO:0000256" key="3">
    <source>
        <dbReference type="SAM" id="Phobius"/>
    </source>
</evidence>
<dbReference type="PROSITE" id="PS00022">
    <property type="entry name" value="EGF_1"/>
    <property type="match status" value="1"/>
</dbReference>
<evidence type="ECO:0000256" key="4">
    <source>
        <dbReference type="SAM" id="SignalP"/>
    </source>
</evidence>